<reference evidence="1" key="1">
    <citation type="submission" date="2021-06" db="EMBL/GenBank/DDBJ databases">
        <authorList>
            <person name="Kallberg Y."/>
            <person name="Tangrot J."/>
            <person name="Rosling A."/>
        </authorList>
    </citation>
    <scope>NUCLEOTIDE SEQUENCE</scope>
    <source>
        <strain evidence="1">IL203A</strain>
    </source>
</reference>
<dbReference type="Proteomes" id="UP000789702">
    <property type="component" value="Unassembled WGS sequence"/>
</dbReference>
<evidence type="ECO:0000313" key="1">
    <source>
        <dbReference type="EMBL" id="CAG8735353.1"/>
    </source>
</evidence>
<name>A0ACA9Q4D7_9GLOM</name>
<sequence>MKKLGVIHAIKGLWGMLVVIMPRKDRKRRIYIDYQKLNIVTEKDIYPLPNINKILDSFGKAK</sequence>
<proteinExistence type="predicted"/>
<gene>
    <name evidence="1" type="ORF">DHETER_LOCUS13704</name>
</gene>
<dbReference type="EMBL" id="CAJVPU010038650">
    <property type="protein sequence ID" value="CAG8735353.1"/>
    <property type="molecule type" value="Genomic_DNA"/>
</dbReference>
<keyword evidence="2" id="KW-1185">Reference proteome</keyword>
<protein>
    <submittedName>
        <fullName evidence="1">16334_t:CDS:1</fullName>
    </submittedName>
</protein>
<evidence type="ECO:0000313" key="2">
    <source>
        <dbReference type="Proteomes" id="UP000789702"/>
    </source>
</evidence>
<accession>A0ACA9Q4D7</accession>
<organism evidence="1 2">
    <name type="scientific">Dentiscutata heterogama</name>
    <dbReference type="NCBI Taxonomy" id="1316150"/>
    <lineage>
        <taxon>Eukaryota</taxon>
        <taxon>Fungi</taxon>
        <taxon>Fungi incertae sedis</taxon>
        <taxon>Mucoromycota</taxon>
        <taxon>Glomeromycotina</taxon>
        <taxon>Glomeromycetes</taxon>
        <taxon>Diversisporales</taxon>
        <taxon>Gigasporaceae</taxon>
        <taxon>Dentiscutata</taxon>
    </lineage>
</organism>
<comment type="caution">
    <text evidence="1">The sequence shown here is derived from an EMBL/GenBank/DDBJ whole genome shotgun (WGS) entry which is preliminary data.</text>
</comment>
<feature type="non-terminal residue" evidence="1">
    <location>
        <position position="62"/>
    </location>
</feature>